<dbReference type="AlphaFoldDB" id="A0A917TKV5"/>
<dbReference type="GO" id="GO:0016491">
    <property type="term" value="F:oxidoreductase activity"/>
    <property type="evidence" value="ECO:0007669"/>
    <property type="project" value="UniProtKB-KW"/>
</dbReference>
<dbReference type="InterPro" id="IPR036291">
    <property type="entry name" value="NAD(P)-bd_dom_sf"/>
</dbReference>
<comment type="caution">
    <text evidence="3">The sequence shown here is derived from an EMBL/GenBank/DDBJ whole genome shotgun (WGS) entry which is preliminary data.</text>
</comment>
<dbReference type="PROSITE" id="PS00061">
    <property type="entry name" value="ADH_SHORT"/>
    <property type="match status" value="1"/>
</dbReference>
<dbReference type="Proteomes" id="UP000642070">
    <property type="component" value="Unassembled WGS sequence"/>
</dbReference>
<accession>A0A917TKV5</accession>
<name>A0A917TKV5_9ACTN</name>
<keyword evidence="2" id="KW-0560">Oxidoreductase</keyword>
<dbReference type="InterPro" id="IPR050259">
    <property type="entry name" value="SDR"/>
</dbReference>
<keyword evidence="4" id="KW-1185">Reference proteome</keyword>
<evidence type="ECO:0000256" key="1">
    <source>
        <dbReference type="ARBA" id="ARBA00006484"/>
    </source>
</evidence>
<organism evidence="3 4">
    <name type="scientific">Dactylosporangium sucinum</name>
    <dbReference type="NCBI Taxonomy" id="1424081"/>
    <lineage>
        <taxon>Bacteria</taxon>
        <taxon>Bacillati</taxon>
        <taxon>Actinomycetota</taxon>
        <taxon>Actinomycetes</taxon>
        <taxon>Micromonosporales</taxon>
        <taxon>Micromonosporaceae</taxon>
        <taxon>Dactylosporangium</taxon>
    </lineage>
</organism>
<dbReference type="CDD" id="cd05233">
    <property type="entry name" value="SDR_c"/>
    <property type="match status" value="1"/>
</dbReference>
<dbReference type="PRINTS" id="PR00080">
    <property type="entry name" value="SDRFAMILY"/>
</dbReference>
<dbReference type="PANTHER" id="PTHR42879">
    <property type="entry name" value="3-OXOACYL-(ACYL-CARRIER-PROTEIN) REDUCTASE"/>
    <property type="match status" value="1"/>
</dbReference>
<evidence type="ECO:0000313" key="3">
    <source>
        <dbReference type="EMBL" id="GGM26925.1"/>
    </source>
</evidence>
<protein>
    <submittedName>
        <fullName evidence="3">3-oxoacyl-ACP reductase</fullName>
    </submittedName>
</protein>
<evidence type="ECO:0000313" key="4">
    <source>
        <dbReference type="Proteomes" id="UP000642070"/>
    </source>
</evidence>
<evidence type="ECO:0000256" key="2">
    <source>
        <dbReference type="ARBA" id="ARBA00023002"/>
    </source>
</evidence>
<dbReference type="FunFam" id="3.40.50.720:FF:000084">
    <property type="entry name" value="Short-chain dehydrogenase reductase"/>
    <property type="match status" value="1"/>
</dbReference>
<dbReference type="Pfam" id="PF13561">
    <property type="entry name" value="adh_short_C2"/>
    <property type="match status" value="1"/>
</dbReference>
<dbReference type="InterPro" id="IPR002347">
    <property type="entry name" value="SDR_fam"/>
</dbReference>
<comment type="similarity">
    <text evidence="1">Belongs to the short-chain dehydrogenases/reductases (SDR) family.</text>
</comment>
<reference evidence="3" key="2">
    <citation type="submission" date="2020-09" db="EMBL/GenBank/DDBJ databases">
        <authorList>
            <person name="Sun Q."/>
            <person name="Ohkuma M."/>
        </authorList>
    </citation>
    <scope>NUCLEOTIDE SEQUENCE</scope>
    <source>
        <strain evidence="3">JCM 19831</strain>
    </source>
</reference>
<dbReference type="PRINTS" id="PR00081">
    <property type="entry name" value="GDHRDH"/>
</dbReference>
<dbReference type="RefSeq" id="WP_190250427.1">
    <property type="nucleotide sequence ID" value="NZ_BMPI01000012.1"/>
</dbReference>
<dbReference type="InterPro" id="IPR020904">
    <property type="entry name" value="Sc_DH/Rdtase_CS"/>
</dbReference>
<reference evidence="3" key="1">
    <citation type="journal article" date="2014" name="Int. J. Syst. Evol. Microbiol.">
        <title>Complete genome sequence of Corynebacterium casei LMG S-19264T (=DSM 44701T), isolated from a smear-ripened cheese.</title>
        <authorList>
            <consortium name="US DOE Joint Genome Institute (JGI-PGF)"/>
            <person name="Walter F."/>
            <person name="Albersmeier A."/>
            <person name="Kalinowski J."/>
            <person name="Ruckert C."/>
        </authorList>
    </citation>
    <scope>NUCLEOTIDE SEQUENCE</scope>
    <source>
        <strain evidence="3">JCM 19831</strain>
    </source>
</reference>
<proteinExistence type="inferred from homology"/>
<gene>
    <name evidence="3" type="ORF">GCM10007977_030150</name>
</gene>
<sequence>MTRLALVTGATRNLGHTIARQLASDGAAVIVHGIDDAVAAQAAARIAADVPGAEVHSVGFDLADPEAIEAGFAGLVARGLAPGILVNNAAHLGVGDDDVLRERPRFLRDVFEVNVFATHLCSVLAAREMARAGGGVIVNISSLAGERAILGRTAYNASKAAVDGLTRSLAVDLAQRGIRVNAIAPGYIWSNRWDLISDEEAAGRRARIPAGEPTAQEEIAQLVSFLASGHAPTLTGARIVIDGGLNALQVPP</sequence>
<dbReference type="PANTHER" id="PTHR42879:SF2">
    <property type="entry name" value="3-OXOACYL-[ACYL-CARRIER-PROTEIN] REDUCTASE FABG"/>
    <property type="match status" value="1"/>
</dbReference>
<dbReference type="EMBL" id="BMPI01000012">
    <property type="protein sequence ID" value="GGM26925.1"/>
    <property type="molecule type" value="Genomic_DNA"/>
</dbReference>
<dbReference type="GO" id="GO:0032787">
    <property type="term" value="P:monocarboxylic acid metabolic process"/>
    <property type="evidence" value="ECO:0007669"/>
    <property type="project" value="UniProtKB-ARBA"/>
</dbReference>
<dbReference type="SUPFAM" id="SSF51735">
    <property type="entry name" value="NAD(P)-binding Rossmann-fold domains"/>
    <property type="match status" value="1"/>
</dbReference>
<dbReference type="Gene3D" id="3.40.50.720">
    <property type="entry name" value="NAD(P)-binding Rossmann-like Domain"/>
    <property type="match status" value="1"/>
</dbReference>